<reference evidence="2 3" key="1">
    <citation type="submission" date="2018-08" db="EMBL/GenBank/DDBJ databases">
        <title>Genomic Encyclopedia of Archaeal and Bacterial Type Strains, Phase II (KMG-II): from individual species to whole genera.</title>
        <authorList>
            <person name="Goeker M."/>
        </authorList>
    </citation>
    <scope>NUCLEOTIDE SEQUENCE [LARGE SCALE GENOMIC DNA]</scope>
    <source>
        <strain evidence="2 3">DSM 5002</strain>
    </source>
</reference>
<gene>
    <name evidence="2" type="ORF">BXY53_1186</name>
</gene>
<keyword evidence="1" id="KW-0472">Membrane</keyword>
<keyword evidence="1" id="KW-1133">Transmembrane helix</keyword>
<organism evidence="2 3">
    <name type="scientific">Dichotomicrobium thermohalophilum</name>
    <dbReference type="NCBI Taxonomy" id="933063"/>
    <lineage>
        <taxon>Bacteria</taxon>
        <taxon>Pseudomonadati</taxon>
        <taxon>Pseudomonadota</taxon>
        <taxon>Alphaproteobacteria</taxon>
        <taxon>Hyphomicrobiales</taxon>
        <taxon>Hyphomicrobiaceae</taxon>
        <taxon>Dichotomicrobium</taxon>
    </lineage>
</organism>
<comment type="caution">
    <text evidence="2">The sequence shown here is derived from an EMBL/GenBank/DDBJ whole genome shotgun (WGS) entry which is preliminary data.</text>
</comment>
<keyword evidence="3" id="KW-1185">Reference proteome</keyword>
<dbReference type="Proteomes" id="UP000266273">
    <property type="component" value="Unassembled WGS sequence"/>
</dbReference>
<feature type="transmembrane region" description="Helical" evidence="1">
    <location>
        <begin position="105"/>
        <end position="125"/>
    </location>
</feature>
<feature type="transmembrane region" description="Helical" evidence="1">
    <location>
        <begin position="64"/>
        <end position="85"/>
    </location>
</feature>
<proteinExistence type="predicted"/>
<evidence type="ECO:0000256" key="1">
    <source>
        <dbReference type="SAM" id="Phobius"/>
    </source>
</evidence>
<evidence type="ECO:0000313" key="3">
    <source>
        <dbReference type="Proteomes" id="UP000266273"/>
    </source>
</evidence>
<protein>
    <submittedName>
        <fullName evidence="2">Uncharacterized protein</fullName>
    </submittedName>
</protein>
<name>A0A397Q6J3_9HYPH</name>
<feature type="transmembrane region" description="Helical" evidence="1">
    <location>
        <begin position="29"/>
        <end position="52"/>
    </location>
</feature>
<evidence type="ECO:0000313" key="2">
    <source>
        <dbReference type="EMBL" id="RIA56089.1"/>
    </source>
</evidence>
<sequence>MLRGTLAWLPMPVIAIGNAALRELALQPAFGAAAQPASGITLAVLLALYAFVMFRRLIGGAARWAAWLLGGIWAALTLGFEYALIASQQPAPLARLFETLSPTTIAEGNLFALAVLAVLLAPPLFTRPPG</sequence>
<keyword evidence="1" id="KW-0812">Transmembrane</keyword>
<dbReference type="AlphaFoldDB" id="A0A397Q6J3"/>
<dbReference type="EMBL" id="QXDF01000001">
    <property type="protein sequence ID" value="RIA56089.1"/>
    <property type="molecule type" value="Genomic_DNA"/>
</dbReference>
<accession>A0A397Q6J3</accession>
<dbReference type="RefSeq" id="WP_119060917.1">
    <property type="nucleotide sequence ID" value="NZ_QXDF01000001.1"/>
</dbReference>